<comment type="caution">
    <text evidence="1">The sequence shown here is derived from an EMBL/GenBank/DDBJ whole genome shotgun (WGS) entry which is preliminary data.</text>
</comment>
<gene>
    <name evidence="1" type="ORF">C1I99_13315</name>
</gene>
<accession>A0A2W2CYR7</accession>
<dbReference type="Proteomes" id="UP000248749">
    <property type="component" value="Unassembled WGS sequence"/>
</dbReference>
<organism evidence="1 2">
    <name type="scientific">Micromonospora deserti</name>
    <dbReference type="NCBI Taxonomy" id="2070366"/>
    <lineage>
        <taxon>Bacteria</taxon>
        <taxon>Bacillati</taxon>
        <taxon>Actinomycetota</taxon>
        <taxon>Actinomycetes</taxon>
        <taxon>Micromonosporales</taxon>
        <taxon>Micromonosporaceae</taxon>
        <taxon>Micromonospora</taxon>
    </lineage>
</organism>
<dbReference type="AlphaFoldDB" id="A0A2W2CYR7"/>
<evidence type="ECO:0000313" key="2">
    <source>
        <dbReference type="Proteomes" id="UP000248749"/>
    </source>
</evidence>
<dbReference type="EMBL" id="POUB01000074">
    <property type="protein sequence ID" value="PZF98534.1"/>
    <property type="molecule type" value="Genomic_DNA"/>
</dbReference>
<sequence length="316" mass="33724">MTDNRAPIDPARVLAALEVLGWPDDRGEQYAEDAAVMPAEAHYRLAEDVIRAVDAAGCPCLPGAPSHRHGAGGYCTVGSPQHHVITFADDGTWSLEHPATCPPGNDPSATDWDCPLRQLAERQITPDLAALVAGGRYACTVNDLRDVFQLEDRLHDDQCTPPICAACGCWCHDEEPDPDAVQDLLDDATRAFAAADTSSERVEVIRDLLAGWYAAWPAGAVTDEHEGIAHQIVALVYAAEAAVSPPHNDLADRLAAALADVVRRCDSGVPFGAGGGRHTGWIRADVVDGWRALLAEHADRSTGRPVVTVELDGISR</sequence>
<evidence type="ECO:0000313" key="1">
    <source>
        <dbReference type="EMBL" id="PZF98534.1"/>
    </source>
</evidence>
<keyword evidence="2" id="KW-1185">Reference proteome</keyword>
<proteinExistence type="predicted"/>
<dbReference type="OrthoDB" id="3398034at2"/>
<dbReference type="RefSeq" id="WP_111134525.1">
    <property type="nucleotide sequence ID" value="NZ_POUB01000074.1"/>
</dbReference>
<reference evidence="1 2" key="1">
    <citation type="submission" date="2018-01" db="EMBL/GenBank/DDBJ databases">
        <title>Draft genome sequence of Salinispora sp. 13K206.</title>
        <authorList>
            <person name="Sahin N."/>
            <person name="Saygin H."/>
            <person name="Ay H."/>
        </authorList>
    </citation>
    <scope>NUCLEOTIDE SEQUENCE [LARGE SCALE GENOMIC DNA]</scope>
    <source>
        <strain evidence="1 2">13K206</strain>
    </source>
</reference>
<protein>
    <submittedName>
        <fullName evidence="1">Uncharacterized protein</fullName>
    </submittedName>
</protein>
<name>A0A2W2CYR7_9ACTN</name>